<sequence length="297" mass="33238">MVSDVEFDIPCTMRWLKLKALDNSGNKNSEMTDSVEITKSVSISSTDFNHRVSELSKENAEKAHVDTSVKGAYACVEASVSAGYENSSVMKELLASTKDTTYKQDIKTTSSEKRSFKIGAGDQLNFYQRVFEGPGISCRLEMTQVSSNPNLESEYEKVMMHVRARPQRFIKSMDVAWGEREVDRPENYVHELEEGSADTNCGHKGHYVWMVPEWTYNRDEAATSFDIQIGAESPNMKDLAKGAGGAFRYVHTAHDGYNPERVVDARLIRTGPPLIGGSRDINQGRGGDFLYLAYKVF</sequence>
<accession>A0AAE0M467</accession>
<comment type="caution">
    <text evidence="1">The sequence shown here is derived from an EMBL/GenBank/DDBJ whole genome shotgun (WGS) entry which is preliminary data.</text>
</comment>
<proteinExistence type="predicted"/>
<dbReference type="AlphaFoldDB" id="A0AAE0M467"/>
<name>A0AAE0M467_9PEZI</name>
<reference evidence="1" key="1">
    <citation type="journal article" date="2023" name="Mol. Phylogenet. Evol.">
        <title>Genome-scale phylogeny and comparative genomics of the fungal order Sordariales.</title>
        <authorList>
            <person name="Hensen N."/>
            <person name="Bonometti L."/>
            <person name="Westerberg I."/>
            <person name="Brannstrom I.O."/>
            <person name="Guillou S."/>
            <person name="Cros-Aarteil S."/>
            <person name="Calhoun S."/>
            <person name="Haridas S."/>
            <person name="Kuo A."/>
            <person name="Mondo S."/>
            <person name="Pangilinan J."/>
            <person name="Riley R."/>
            <person name="LaButti K."/>
            <person name="Andreopoulos B."/>
            <person name="Lipzen A."/>
            <person name="Chen C."/>
            <person name="Yan M."/>
            <person name="Daum C."/>
            <person name="Ng V."/>
            <person name="Clum A."/>
            <person name="Steindorff A."/>
            <person name="Ohm R.A."/>
            <person name="Martin F."/>
            <person name="Silar P."/>
            <person name="Natvig D.O."/>
            <person name="Lalanne C."/>
            <person name="Gautier V."/>
            <person name="Ament-Velasquez S.L."/>
            <person name="Kruys A."/>
            <person name="Hutchinson M.I."/>
            <person name="Powell A.J."/>
            <person name="Barry K."/>
            <person name="Miller A.N."/>
            <person name="Grigoriev I.V."/>
            <person name="Debuchy R."/>
            <person name="Gladieux P."/>
            <person name="Hiltunen Thoren M."/>
            <person name="Johannesson H."/>
        </authorList>
    </citation>
    <scope>NUCLEOTIDE SEQUENCE</scope>
    <source>
        <strain evidence="1">CBS 118394</strain>
    </source>
</reference>
<dbReference type="EMBL" id="JAUEDM010000004">
    <property type="protein sequence ID" value="KAK3318736.1"/>
    <property type="molecule type" value="Genomic_DNA"/>
</dbReference>
<protein>
    <submittedName>
        <fullName evidence="1">Uncharacterized protein</fullName>
    </submittedName>
</protein>
<gene>
    <name evidence="1" type="ORF">B0H66DRAFT_622840</name>
</gene>
<keyword evidence="2" id="KW-1185">Reference proteome</keyword>
<evidence type="ECO:0000313" key="2">
    <source>
        <dbReference type="Proteomes" id="UP001283341"/>
    </source>
</evidence>
<organism evidence="1 2">
    <name type="scientific">Apodospora peruviana</name>
    <dbReference type="NCBI Taxonomy" id="516989"/>
    <lineage>
        <taxon>Eukaryota</taxon>
        <taxon>Fungi</taxon>
        <taxon>Dikarya</taxon>
        <taxon>Ascomycota</taxon>
        <taxon>Pezizomycotina</taxon>
        <taxon>Sordariomycetes</taxon>
        <taxon>Sordariomycetidae</taxon>
        <taxon>Sordariales</taxon>
        <taxon>Lasiosphaeriaceae</taxon>
        <taxon>Apodospora</taxon>
    </lineage>
</organism>
<reference evidence="1" key="2">
    <citation type="submission" date="2023-06" db="EMBL/GenBank/DDBJ databases">
        <authorList>
            <consortium name="Lawrence Berkeley National Laboratory"/>
            <person name="Haridas S."/>
            <person name="Hensen N."/>
            <person name="Bonometti L."/>
            <person name="Westerberg I."/>
            <person name="Brannstrom I.O."/>
            <person name="Guillou S."/>
            <person name="Cros-Aarteil S."/>
            <person name="Calhoun S."/>
            <person name="Kuo A."/>
            <person name="Mondo S."/>
            <person name="Pangilinan J."/>
            <person name="Riley R."/>
            <person name="Labutti K."/>
            <person name="Andreopoulos B."/>
            <person name="Lipzen A."/>
            <person name="Chen C."/>
            <person name="Yanf M."/>
            <person name="Daum C."/>
            <person name="Ng V."/>
            <person name="Clum A."/>
            <person name="Steindorff A."/>
            <person name="Ohm R."/>
            <person name="Martin F."/>
            <person name="Silar P."/>
            <person name="Natvig D."/>
            <person name="Lalanne C."/>
            <person name="Gautier V."/>
            <person name="Ament-Velasquez S.L."/>
            <person name="Kruys A."/>
            <person name="Hutchinson M.I."/>
            <person name="Powell A.J."/>
            <person name="Barry K."/>
            <person name="Miller A.N."/>
            <person name="Grigoriev I.V."/>
            <person name="Debuchy R."/>
            <person name="Gladieux P."/>
            <person name="Thoren M.H."/>
            <person name="Johannesson H."/>
        </authorList>
    </citation>
    <scope>NUCLEOTIDE SEQUENCE</scope>
    <source>
        <strain evidence="1">CBS 118394</strain>
    </source>
</reference>
<evidence type="ECO:0000313" key="1">
    <source>
        <dbReference type="EMBL" id="KAK3318736.1"/>
    </source>
</evidence>
<dbReference type="Proteomes" id="UP001283341">
    <property type="component" value="Unassembled WGS sequence"/>
</dbReference>